<dbReference type="WBParaSite" id="nRc.2.0.1.t32446-RA">
    <property type="protein sequence ID" value="nRc.2.0.1.t32446-RA"/>
    <property type="gene ID" value="nRc.2.0.1.g32446"/>
</dbReference>
<evidence type="ECO:0000313" key="2">
    <source>
        <dbReference type="WBParaSite" id="nRc.2.0.1.t32446-RA"/>
    </source>
</evidence>
<accession>A0A915K0X8</accession>
<reference evidence="2" key="1">
    <citation type="submission" date="2022-11" db="UniProtKB">
        <authorList>
            <consortium name="WormBaseParasite"/>
        </authorList>
    </citation>
    <scope>IDENTIFICATION</scope>
</reference>
<evidence type="ECO:0000313" key="1">
    <source>
        <dbReference type="Proteomes" id="UP000887565"/>
    </source>
</evidence>
<name>A0A915K0X8_ROMCU</name>
<dbReference type="Proteomes" id="UP000887565">
    <property type="component" value="Unplaced"/>
</dbReference>
<proteinExistence type="predicted"/>
<protein>
    <submittedName>
        <fullName evidence="2">Uncharacterized protein</fullName>
    </submittedName>
</protein>
<keyword evidence="1" id="KW-1185">Reference proteome</keyword>
<sequence>MSEDDTSIDLFSNLPQLMASVVKVNEDRTKHMEQRIKEVFILRTKDCLMTGPIMIITFQEALAFKHNIFKRKQRLTIFNQEAFHTPVV</sequence>
<dbReference type="AlphaFoldDB" id="A0A915K0X8"/>
<organism evidence="1 2">
    <name type="scientific">Romanomermis culicivorax</name>
    <name type="common">Nematode worm</name>
    <dbReference type="NCBI Taxonomy" id="13658"/>
    <lineage>
        <taxon>Eukaryota</taxon>
        <taxon>Metazoa</taxon>
        <taxon>Ecdysozoa</taxon>
        <taxon>Nematoda</taxon>
        <taxon>Enoplea</taxon>
        <taxon>Dorylaimia</taxon>
        <taxon>Mermithida</taxon>
        <taxon>Mermithoidea</taxon>
        <taxon>Mermithidae</taxon>
        <taxon>Romanomermis</taxon>
    </lineage>
</organism>